<dbReference type="InterPro" id="IPR005025">
    <property type="entry name" value="FMN_Rdtase-like_dom"/>
</dbReference>
<dbReference type="SUPFAM" id="SSF52218">
    <property type="entry name" value="Flavoproteins"/>
    <property type="match status" value="1"/>
</dbReference>
<proteinExistence type="inferred from homology"/>
<dbReference type="GO" id="GO:0016491">
    <property type="term" value="F:oxidoreductase activity"/>
    <property type="evidence" value="ECO:0007669"/>
    <property type="project" value="InterPro"/>
</dbReference>
<dbReference type="EMBL" id="CP049742">
    <property type="protein sequence ID" value="QPC45848.1"/>
    <property type="molecule type" value="Genomic_DNA"/>
</dbReference>
<dbReference type="GO" id="GO:0010181">
    <property type="term" value="F:FMN binding"/>
    <property type="evidence" value="ECO:0007669"/>
    <property type="project" value="TreeGrafter"/>
</dbReference>
<dbReference type="Gene3D" id="3.40.50.360">
    <property type="match status" value="1"/>
</dbReference>
<organism evidence="3 4">
    <name type="scientific">Mangrovibacillus cuniculi</name>
    <dbReference type="NCBI Taxonomy" id="2593652"/>
    <lineage>
        <taxon>Bacteria</taxon>
        <taxon>Bacillati</taxon>
        <taxon>Bacillota</taxon>
        <taxon>Bacilli</taxon>
        <taxon>Bacillales</taxon>
        <taxon>Bacillaceae</taxon>
        <taxon>Mangrovibacillus</taxon>
    </lineage>
</organism>
<name>A0A7S8HEL2_9BACI</name>
<dbReference type="KEGG" id="mcui:G8O30_02185"/>
<sequence length="180" mass="19619">MNVLVISASPRTIGRTGVVGRYLKNSYDVELMDLAKNPLPLYTGEPAQAESEQIKDFRKKVLDADGIVLVSPEYHGAMSGAAKNALDFLSADHFRYKATAIMVCAGGGKGGINALGNMRTTLRSLYANTIPTQMVLDPVDIDRENDTLMEGIVPKVQGLMEEFFYYTQAGIEIRKAKAKG</sequence>
<dbReference type="Pfam" id="PF03358">
    <property type="entry name" value="FMN_red"/>
    <property type="match status" value="1"/>
</dbReference>
<dbReference type="PANTHER" id="PTHR30543">
    <property type="entry name" value="CHROMATE REDUCTASE"/>
    <property type="match status" value="1"/>
</dbReference>
<evidence type="ECO:0000256" key="1">
    <source>
        <dbReference type="ARBA" id="ARBA00009428"/>
    </source>
</evidence>
<comment type="similarity">
    <text evidence="1">Belongs to the azoreductase type 2 family.</text>
</comment>
<accession>A0A7S8HEL2</accession>
<dbReference type="InterPro" id="IPR029039">
    <property type="entry name" value="Flavoprotein-like_sf"/>
</dbReference>
<evidence type="ECO:0000259" key="2">
    <source>
        <dbReference type="Pfam" id="PF03358"/>
    </source>
</evidence>
<dbReference type="RefSeq" id="WP_239673366.1">
    <property type="nucleotide sequence ID" value="NZ_CP049742.1"/>
</dbReference>
<dbReference type="PANTHER" id="PTHR30543:SF21">
    <property type="entry name" value="NAD(P)H-DEPENDENT FMN REDUCTASE LOT6"/>
    <property type="match status" value="1"/>
</dbReference>
<feature type="domain" description="NADPH-dependent FMN reductase-like" evidence="2">
    <location>
        <begin position="1"/>
        <end position="136"/>
    </location>
</feature>
<dbReference type="AlphaFoldDB" id="A0A7S8HEL2"/>
<evidence type="ECO:0000313" key="4">
    <source>
        <dbReference type="Proteomes" id="UP000593626"/>
    </source>
</evidence>
<dbReference type="Proteomes" id="UP000593626">
    <property type="component" value="Chromosome"/>
</dbReference>
<evidence type="ECO:0000313" key="3">
    <source>
        <dbReference type="EMBL" id="QPC45848.1"/>
    </source>
</evidence>
<gene>
    <name evidence="3" type="ORF">G8O30_02185</name>
</gene>
<keyword evidence="4" id="KW-1185">Reference proteome</keyword>
<reference evidence="3 4" key="1">
    <citation type="submission" date="2019-07" db="EMBL/GenBank/DDBJ databases">
        <title>Genome sequence of 2 isolates from Red Sea Mangroves.</title>
        <authorList>
            <person name="Sefrji F."/>
            <person name="Michoud G."/>
            <person name="Merlino G."/>
            <person name="Daffonchio D."/>
        </authorList>
    </citation>
    <scope>NUCLEOTIDE SEQUENCE [LARGE SCALE GENOMIC DNA]</scope>
    <source>
        <strain evidence="3 4">R1DC41</strain>
    </source>
</reference>
<dbReference type="InterPro" id="IPR050712">
    <property type="entry name" value="NAD(P)H-dep_reductase"/>
</dbReference>
<dbReference type="GO" id="GO:0005829">
    <property type="term" value="C:cytosol"/>
    <property type="evidence" value="ECO:0007669"/>
    <property type="project" value="TreeGrafter"/>
</dbReference>
<protein>
    <submittedName>
        <fullName evidence="3">NAD(P)H-dependent oxidoreductase</fullName>
    </submittedName>
</protein>